<proteinExistence type="predicted"/>
<evidence type="ECO:0000259" key="3">
    <source>
        <dbReference type="Pfam" id="PF07910"/>
    </source>
</evidence>
<dbReference type="EMBL" id="NAJP01000046">
    <property type="protein sequence ID" value="TKA38190.1"/>
    <property type="molecule type" value="Genomic_DNA"/>
</dbReference>
<feature type="domain" description="UFSP1/2/DUB catalytic" evidence="3">
    <location>
        <begin position="237"/>
        <end position="452"/>
    </location>
</feature>
<comment type="caution">
    <text evidence="4">The sequence shown here is derived from an EMBL/GenBank/DDBJ whole genome shotgun (WGS) entry which is preliminary data.</text>
</comment>
<evidence type="ECO:0000313" key="5">
    <source>
        <dbReference type="Proteomes" id="UP000310066"/>
    </source>
</evidence>
<organism evidence="4 5">
    <name type="scientific">Friedmanniomyces endolithicus</name>
    <dbReference type="NCBI Taxonomy" id="329885"/>
    <lineage>
        <taxon>Eukaryota</taxon>
        <taxon>Fungi</taxon>
        <taxon>Dikarya</taxon>
        <taxon>Ascomycota</taxon>
        <taxon>Pezizomycotina</taxon>
        <taxon>Dothideomycetes</taxon>
        <taxon>Dothideomycetidae</taxon>
        <taxon>Mycosphaerellales</taxon>
        <taxon>Teratosphaeriaceae</taxon>
        <taxon>Friedmanniomyces</taxon>
    </lineage>
</organism>
<dbReference type="Pfam" id="PF07910">
    <property type="entry name" value="Peptidase_C78"/>
    <property type="match status" value="1"/>
</dbReference>
<sequence>MAEIQCPFCDICSTEPFVIHAHIEEDHAECPTISNIDAASAKHLSQSNLPQITAPPATEDDEQWTKCTRPRCGEYVLLSDIDEHLEMHVSLDISDAALSASHARSPKDGKSTAARQANVKESQTSRSDPHKPKTGRTLLEYFSGVSYHGRPPPQQSKRVAAALPLGRLGKRELGPHAFEKQMPDNVRRHLLNDALPHQVNRLDGNGKLAPETVVDNETSGIISMLARLCTEDKDVDATYLCHPSVKHVNKLRCDGNFCGYWNVQMMLSYLQTAGALPGMRQTPNILQIQDTIEQAWSNDILPHGRQETGGIRGTRKWIGTSEAAAYFTQLGVSVEACAFEDAGHELAAVALLDHIEAYFIGGLENADRRGTSHVTQLAPVYFQRLGHSMTIVGLQRNRDGSRELLVFDPSFETSVAMRTLLSGKRSRAQLENLLKPYRRSDQSWARWEEFEIMVPRSAGVA</sequence>
<dbReference type="GO" id="GO:0016787">
    <property type="term" value="F:hydrolase activity"/>
    <property type="evidence" value="ECO:0007669"/>
    <property type="project" value="UniProtKB-KW"/>
</dbReference>
<reference evidence="4 5" key="1">
    <citation type="submission" date="2017-03" db="EMBL/GenBank/DDBJ databases">
        <title>Genomes of endolithic fungi from Antarctica.</title>
        <authorList>
            <person name="Coleine C."/>
            <person name="Masonjones S."/>
            <person name="Stajich J.E."/>
        </authorList>
    </citation>
    <scope>NUCLEOTIDE SEQUENCE [LARGE SCALE GENOMIC DNA]</scope>
    <source>
        <strain evidence="4 5">CCFEE 5311</strain>
    </source>
</reference>
<gene>
    <name evidence="4" type="ORF">B0A54_09130</name>
</gene>
<name>A0A4U0UQP2_9PEZI</name>
<keyword evidence="1" id="KW-0378">Hydrolase</keyword>
<accession>A0A4U0UQP2</accession>
<dbReference type="InterPro" id="IPR012462">
    <property type="entry name" value="UFSP1/2_DUB_cat"/>
</dbReference>
<evidence type="ECO:0000256" key="1">
    <source>
        <dbReference type="ARBA" id="ARBA00022801"/>
    </source>
</evidence>
<dbReference type="Gene3D" id="3.90.70.130">
    <property type="match status" value="1"/>
</dbReference>
<dbReference type="AlphaFoldDB" id="A0A4U0UQP2"/>
<dbReference type="Proteomes" id="UP000310066">
    <property type="component" value="Unassembled WGS sequence"/>
</dbReference>
<dbReference type="STRING" id="329885.A0A4U0UQP2"/>
<feature type="region of interest" description="Disordered" evidence="2">
    <location>
        <begin position="102"/>
        <end position="135"/>
    </location>
</feature>
<dbReference type="OrthoDB" id="288987at2759"/>
<evidence type="ECO:0000256" key="2">
    <source>
        <dbReference type="SAM" id="MobiDB-lite"/>
    </source>
</evidence>
<feature type="compositionally biased region" description="Polar residues" evidence="2">
    <location>
        <begin position="113"/>
        <end position="126"/>
    </location>
</feature>
<protein>
    <recommendedName>
        <fullName evidence="3">UFSP1/2/DUB catalytic domain-containing protein</fullName>
    </recommendedName>
</protein>
<evidence type="ECO:0000313" key="4">
    <source>
        <dbReference type="EMBL" id="TKA38190.1"/>
    </source>
</evidence>